<keyword evidence="3" id="KW-1185">Reference proteome</keyword>
<reference evidence="3" key="1">
    <citation type="submission" date="2016-12" db="EMBL/GenBank/DDBJ databases">
        <authorList>
            <person name="Varghese N."/>
            <person name="Submissions S."/>
        </authorList>
    </citation>
    <scope>NUCLEOTIDE SEQUENCE [LARGE SCALE GENOMIC DNA]</scope>
    <source>
        <strain evidence="3">DSM 18830</strain>
    </source>
</reference>
<evidence type="ECO:0008006" key="4">
    <source>
        <dbReference type="Google" id="ProtNLM"/>
    </source>
</evidence>
<sequence>MRKIITLLAVVLANLALEAQVKTPQSSPLAKIDQVVGMTNVQIEYSRPSAKGRTVYGDLVPFGKNWRTGANANTTISFSEDVTIGGKQLKKGKYALFTTPRADSWDVIFYTETNNWGLPAQWDESKVALKTTVKPETLNKSVESFSIFLNNLSNDSGVLELSWERTMVSVPFNVPTQEAALKSIEKTLAGPSAGDYFSAAQYFYQTNGDMNKALTWINNAVSMTPSGNDTPFWYLRLKSLIQAKAGDKKGAIATAKESLALSVKAGNADYEKMNKDSISEWSK</sequence>
<dbReference type="RefSeq" id="WP_073582645.1">
    <property type="nucleotide sequence ID" value="NZ_CBCSEA010000004.1"/>
</dbReference>
<evidence type="ECO:0000256" key="1">
    <source>
        <dbReference type="SAM" id="SignalP"/>
    </source>
</evidence>
<evidence type="ECO:0000313" key="2">
    <source>
        <dbReference type="EMBL" id="SHO72951.1"/>
    </source>
</evidence>
<dbReference type="OrthoDB" id="187854at2"/>
<gene>
    <name evidence="2" type="ORF">SAMN05443547_1297</name>
</gene>
<organism evidence="2 3">
    <name type="scientific">Flavobacterium cucumis</name>
    <dbReference type="NCBI Taxonomy" id="416016"/>
    <lineage>
        <taxon>Bacteria</taxon>
        <taxon>Pseudomonadati</taxon>
        <taxon>Bacteroidota</taxon>
        <taxon>Flavobacteriia</taxon>
        <taxon>Flavobacteriales</taxon>
        <taxon>Flavobacteriaceae</taxon>
        <taxon>Flavobacterium</taxon>
    </lineage>
</organism>
<feature type="signal peptide" evidence="1">
    <location>
        <begin position="1"/>
        <end position="19"/>
    </location>
</feature>
<dbReference type="STRING" id="416016.SAMN05443547_1297"/>
<accession>A0A1M7ZVP3</accession>
<name>A0A1M7ZVP3_9FLAO</name>
<dbReference type="EMBL" id="FRYK01000002">
    <property type="protein sequence ID" value="SHO72951.1"/>
    <property type="molecule type" value="Genomic_DNA"/>
</dbReference>
<evidence type="ECO:0000313" key="3">
    <source>
        <dbReference type="Proteomes" id="UP000184611"/>
    </source>
</evidence>
<dbReference type="Pfam" id="PF11138">
    <property type="entry name" value="DUF2911"/>
    <property type="match status" value="1"/>
</dbReference>
<dbReference type="InterPro" id="IPR021314">
    <property type="entry name" value="DUF2911"/>
</dbReference>
<protein>
    <recommendedName>
        <fullName evidence="4">DUF2911 domain-containing protein</fullName>
    </recommendedName>
</protein>
<feature type="chain" id="PRO_5012703671" description="DUF2911 domain-containing protein" evidence="1">
    <location>
        <begin position="20"/>
        <end position="283"/>
    </location>
</feature>
<proteinExistence type="predicted"/>
<dbReference type="AlphaFoldDB" id="A0A1M7ZVP3"/>
<dbReference type="Proteomes" id="UP000184611">
    <property type="component" value="Unassembled WGS sequence"/>
</dbReference>
<keyword evidence="1" id="KW-0732">Signal</keyword>